<dbReference type="PROSITE" id="PS51379">
    <property type="entry name" value="4FE4S_FER_2"/>
    <property type="match status" value="2"/>
</dbReference>
<dbReference type="Gene3D" id="3.30.70.20">
    <property type="match status" value="1"/>
</dbReference>
<dbReference type="SFLD" id="SFLDG01066">
    <property type="entry name" value="organic_radical-activating_enz"/>
    <property type="match status" value="1"/>
</dbReference>
<dbReference type="AlphaFoldDB" id="A4J8R6"/>
<evidence type="ECO:0000256" key="5">
    <source>
        <dbReference type="ARBA" id="ARBA00022723"/>
    </source>
</evidence>
<keyword evidence="13" id="KW-1185">Reference proteome</keyword>
<dbReference type="InterPro" id="IPR012839">
    <property type="entry name" value="Organic_radical_activase"/>
</dbReference>
<dbReference type="Pfam" id="PF00037">
    <property type="entry name" value="Fer4"/>
    <property type="match status" value="1"/>
</dbReference>
<evidence type="ECO:0000256" key="2">
    <source>
        <dbReference type="ARBA" id="ARBA00009777"/>
    </source>
</evidence>
<dbReference type="PIRSF" id="PIRSF000371">
    <property type="entry name" value="PFL_act_enz"/>
    <property type="match status" value="1"/>
</dbReference>
<dbReference type="InterPro" id="IPR058240">
    <property type="entry name" value="rSAM_sf"/>
</dbReference>
<evidence type="ECO:0000256" key="7">
    <source>
        <dbReference type="ARBA" id="ARBA00023004"/>
    </source>
</evidence>
<dbReference type="SFLD" id="SFLDG01118">
    <property type="entry name" value="activating_enzymes__group_2"/>
    <property type="match status" value="1"/>
</dbReference>
<dbReference type="GO" id="GO:0051539">
    <property type="term" value="F:4 iron, 4 sulfur cluster binding"/>
    <property type="evidence" value="ECO:0007669"/>
    <property type="project" value="UniProtKB-KW"/>
</dbReference>
<keyword evidence="7" id="KW-0408">Iron</keyword>
<feature type="domain" description="Radical SAM core" evidence="11">
    <location>
        <begin position="15"/>
        <end position="288"/>
    </location>
</feature>
<dbReference type="SUPFAM" id="SSF102114">
    <property type="entry name" value="Radical SAM enzymes"/>
    <property type="match status" value="1"/>
</dbReference>
<dbReference type="PROSITE" id="PS51918">
    <property type="entry name" value="RADICAL_SAM"/>
    <property type="match status" value="1"/>
</dbReference>
<dbReference type="RefSeq" id="WP_011879260.1">
    <property type="nucleotide sequence ID" value="NC_009253.1"/>
</dbReference>
<dbReference type="PANTHER" id="PTHR30352:SF4">
    <property type="entry name" value="PYRUVATE FORMATE-LYASE 2-ACTIVATING ENZYME"/>
    <property type="match status" value="1"/>
</dbReference>
<dbReference type="InterPro" id="IPR034457">
    <property type="entry name" value="Organic_radical-activating"/>
</dbReference>
<gene>
    <name evidence="12" type="ordered locus">Dred_2966</name>
</gene>
<evidence type="ECO:0000313" key="12">
    <source>
        <dbReference type="EMBL" id="ABO51469.1"/>
    </source>
</evidence>
<dbReference type="PANTHER" id="PTHR30352">
    <property type="entry name" value="PYRUVATE FORMATE-LYASE-ACTIVATING ENZYME"/>
    <property type="match status" value="1"/>
</dbReference>
<dbReference type="Pfam" id="PF04055">
    <property type="entry name" value="Radical_SAM"/>
    <property type="match status" value="1"/>
</dbReference>
<evidence type="ECO:0000256" key="9">
    <source>
        <dbReference type="ARBA" id="ARBA00047365"/>
    </source>
</evidence>
<dbReference type="GO" id="GO:0016491">
    <property type="term" value="F:oxidoreductase activity"/>
    <property type="evidence" value="ECO:0007669"/>
    <property type="project" value="UniProtKB-KW"/>
</dbReference>
<dbReference type="Gene3D" id="3.20.20.70">
    <property type="entry name" value="Aldolase class I"/>
    <property type="match status" value="1"/>
</dbReference>
<accession>A4J8R6</accession>
<dbReference type="GO" id="GO:0046872">
    <property type="term" value="F:metal ion binding"/>
    <property type="evidence" value="ECO:0007669"/>
    <property type="project" value="UniProtKB-KW"/>
</dbReference>
<keyword evidence="5" id="KW-0479">Metal-binding</keyword>
<dbReference type="NCBIfam" id="TIGR02494">
    <property type="entry name" value="PFLE_PFLC"/>
    <property type="match status" value="1"/>
</dbReference>
<keyword evidence="6" id="KW-0560">Oxidoreductase</keyword>
<dbReference type="Proteomes" id="UP000001556">
    <property type="component" value="Chromosome"/>
</dbReference>
<dbReference type="EMBL" id="CP000612">
    <property type="protein sequence ID" value="ABO51469.1"/>
    <property type="molecule type" value="Genomic_DNA"/>
</dbReference>
<dbReference type="HOGENOM" id="CLU_058969_0_0_9"/>
<dbReference type="InterPro" id="IPR013785">
    <property type="entry name" value="Aldolase_TIM"/>
</dbReference>
<dbReference type="InterPro" id="IPR017896">
    <property type="entry name" value="4Fe4S_Fe-S-bd"/>
</dbReference>
<dbReference type="PROSITE" id="PS01087">
    <property type="entry name" value="RADICAL_ACTIVATING"/>
    <property type="match status" value="1"/>
</dbReference>
<dbReference type="SFLD" id="SFLDS00029">
    <property type="entry name" value="Radical_SAM"/>
    <property type="match status" value="1"/>
</dbReference>
<dbReference type="InterPro" id="IPR001989">
    <property type="entry name" value="Radical_activat_CS"/>
</dbReference>
<dbReference type="PROSITE" id="PS00198">
    <property type="entry name" value="4FE4S_FER_1"/>
    <property type="match status" value="1"/>
</dbReference>
<reference evidence="12 13" key="1">
    <citation type="submission" date="2007-03" db="EMBL/GenBank/DDBJ databases">
        <title>Complete sequence of Desulfotomaculum reducens MI-1.</title>
        <authorList>
            <consortium name="US DOE Joint Genome Institute"/>
            <person name="Copeland A."/>
            <person name="Lucas S."/>
            <person name="Lapidus A."/>
            <person name="Barry K."/>
            <person name="Detter J.C."/>
            <person name="Glavina del Rio T."/>
            <person name="Hammon N."/>
            <person name="Israni S."/>
            <person name="Dalin E."/>
            <person name="Tice H."/>
            <person name="Pitluck S."/>
            <person name="Sims D."/>
            <person name="Brettin T."/>
            <person name="Bruce D."/>
            <person name="Han C."/>
            <person name="Tapia R."/>
            <person name="Schmutz J."/>
            <person name="Larimer F."/>
            <person name="Land M."/>
            <person name="Hauser L."/>
            <person name="Kyrpides N."/>
            <person name="Kim E."/>
            <person name="Tebo B.M."/>
            <person name="Richardson P."/>
        </authorList>
    </citation>
    <scope>NUCLEOTIDE SEQUENCE [LARGE SCALE GENOMIC DNA]</scope>
    <source>
        <strain evidence="12 13">MI-1</strain>
    </source>
</reference>
<feature type="domain" description="4Fe-4S ferredoxin-type" evidence="10">
    <location>
        <begin position="46"/>
        <end position="70"/>
    </location>
</feature>
<evidence type="ECO:0000259" key="10">
    <source>
        <dbReference type="PROSITE" id="PS51379"/>
    </source>
</evidence>
<name>A4J8R6_DESRM</name>
<comment type="similarity">
    <text evidence="2">Belongs to the organic radical-activating enzymes family.</text>
</comment>
<evidence type="ECO:0000313" key="13">
    <source>
        <dbReference type="Proteomes" id="UP000001556"/>
    </source>
</evidence>
<evidence type="ECO:0000256" key="3">
    <source>
        <dbReference type="ARBA" id="ARBA00022485"/>
    </source>
</evidence>
<dbReference type="SUPFAM" id="SSF54862">
    <property type="entry name" value="4Fe-4S ferredoxins"/>
    <property type="match status" value="1"/>
</dbReference>
<evidence type="ECO:0000256" key="6">
    <source>
        <dbReference type="ARBA" id="ARBA00023002"/>
    </source>
</evidence>
<keyword evidence="3" id="KW-0004">4Fe-4S</keyword>
<keyword evidence="4" id="KW-0949">S-adenosyl-L-methionine</keyword>
<keyword evidence="8" id="KW-0411">Iron-sulfur</keyword>
<comment type="catalytic activity">
    <reaction evidence="9">
        <text>glycyl-[protein] + reduced [flavodoxin] + S-adenosyl-L-methionine = glycin-2-yl radical-[protein] + semiquinone [flavodoxin] + 5'-deoxyadenosine + L-methionine + H(+)</text>
        <dbReference type="Rhea" id="RHEA:61976"/>
        <dbReference type="Rhea" id="RHEA-COMP:10622"/>
        <dbReference type="Rhea" id="RHEA-COMP:14480"/>
        <dbReference type="Rhea" id="RHEA-COMP:15993"/>
        <dbReference type="Rhea" id="RHEA-COMP:15994"/>
        <dbReference type="ChEBI" id="CHEBI:15378"/>
        <dbReference type="ChEBI" id="CHEBI:17319"/>
        <dbReference type="ChEBI" id="CHEBI:29947"/>
        <dbReference type="ChEBI" id="CHEBI:32722"/>
        <dbReference type="ChEBI" id="CHEBI:57618"/>
        <dbReference type="ChEBI" id="CHEBI:57844"/>
        <dbReference type="ChEBI" id="CHEBI:59789"/>
        <dbReference type="ChEBI" id="CHEBI:140311"/>
    </reaction>
</comment>
<proteinExistence type="inferred from homology"/>
<evidence type="ECO:0000256" key="1">
    <source>
        <dbReference type="ARBA" id="ARBA00001966"/>
    </source>
</evidence>
<dbReference type="OrthoDB" id="9782387at2"/>
<organism evidence="12 13">
    <name type="scientific">Desulforamulus reducens (strain ATCC BAA-1160 / DSM 100696 / MI-1)</name>
    <name type="common">Desulfotomaculum reducens</name>
    <dbReference type="NCBI Taxonomy" id="349161"/>
    <lineage>
        <taxon>Bacteria</taxon>
        <taxon>Bacillati</taxon>
        <taxon>Bacillota</taxon>
        <taxon>Clostridia</taxon>
        <taxon>Eubacteriales</taxon>
        <taxon>Peptococcaceae</taxon>
        <taxon>Desulforamulus</taxon>
    </lineage>
</organism>
<sequence>MLTGSIFDIMKYSIRDGPGIRTTIFFKGCPLKCLWCHNPESQDPEPQLMFWPDRCIGCGDCVETCVNQAILPGGIHKERCRRCGQCAAVCPTLAREMVGRRVAVEEVVREIERDRIFYEESGGGVTFSGGEPLVQPSFLHSLLDACQDREIATAVDTTGYTAEETLLSISEKVDLFLYDIKLMDDEKHKLFTGVSNRLILNNLQKLSQRHPHIIIRIPIIPGINDDRENLEQMASFISTLQNIWEVQLLPYHNTGMGKYERLNLPYQLAQTQPPADEAMQLLAGEFRSYGLNVKIGG</sequence>
<dbReference type="eggNOG" id="COG1180">
    <property type="taxonomic scope" value="Bacteria"/>
</dbReference>
<evidence type="ECO:0000256" key="4">
    <source>
        <dbReference type="ARBA" id="ARBA00022691"/>
    </source>
</evidence>
<protein>
    <submittedName>
        <fullName evidence="12">Glycyl-radical enzyme activating protein family</fullName>
    </submittedName>
</protein>
<dbReference type="InterPro" id="IPR040074">
    <property type="entry name" value="BssD/PflA/YjjW"/>
</dbReference>
<feature type="domain" description="4Fe-4S ferredoxin-type" evidence="10">
    <location>
        <begin position="71"/>
        <end position="100"/>
    </location>
</feature>
<dbReference type="KEGG" id="drm:Dred_2966"/>
<evidence type="ECO:0000259" key="11">
    <source>
        <dbReference type="PROSITE" id="PS51918"/>
    </source>
</evidence>
<comment type="cofactor">
    <cofactor evidence="1">
        <name>[4Fe-4S] cluster</name>
        <dbReference type="ChEBI" id="CHEBI:49883"/>
    </cofactor>
</comment>
<evidence type="ECO:0000256" key="8">
    <source>
        <dbReference type="ARBA" id="ARBA00023014"/>
    </source>
</evidence>
<dbReference type="InterPro" id="IPR007197">
    <property type="entry name" value="rSAM"/>
</dbReference>
<dbReference type="InterPro" id="IPR017900">
    <property type="entry name" value="4Fe4S_Fe_S_CS"/>
</dbReference>
<dbReference type="STRING" id="349161.Dred_2966"/>